<dbReference type="Proteomes" id="UP000199558">
    <property type="component" value="Unassembled WGS sequence"/>
</dbReference>
<dbReference type="NCBIfam" id="NF001923">
    <property type="entry name" value="PRK00701.1"/>
    <property type="match status" value="1"/>
</dbReference>
<feature type="transmembrane region" description="Helical" evidence="6">
    <location>
        <begin position="411"/>
        <end position="431"/>
    </location>
</feature>
<dbReference type="GO" id="GO:0015293">
    <property type="term" value="F:symporter activity"/>
    <property type="evidence" value="ECO:0007669"/>
    <property type="project" value="UniProtKB-UniRule"/>
</dbReference>
<dbReference type="GO" id="GO:0046872">
    <property type="term" value="F:metal ion binding"/>
    <property type="evidence" value="ECO:0007669"/>
    <property type="project" value="UniProtKB-UniRule"/>
</dbReference>
<feature type="transmembrane region" description="Helical" evidence="6">
    <location>
        <begin position="176"/>
        <end position="195"/>
    </location>
</feature>
<evidence type="ECO:0000256" key="6">
    <source>
        <dbReference type="HAMAP-Rule" id="MF_00221"/>
    </source>
</evidence>
<evidence type="ECO:0000256" key="7">
    <source>
        <dbReference type="SAM" id="MobiDB-lite"/>
    </source>
</evidence>
<dbReference type="STRING" id="946078.GA0070622_4637"/>
<keyword evidence="3 6" id="KW-0812">Transmembrane</keyword>
<evidence type="ECO:0000256" key="2">
    <source>
        <dbReference type="ARBA" id="ARBA00022448"/>
    </source>
</evidence>
<dbReference type="GO" id="GO:0015086">
    <property type="term" value="F:cadmium ion transmembrane transporter activity"/>
    <property type="evidence" value="ECO:0007669"/>
    <property type="project" value="TreeGrafter"/>
</dbReference>
<keyword evidence="5 6" id="KW-0472">Membrane</keyword>
<feature type="transmembrane region" description="Helical" evidence="6">
    <location>
        <begin position="70"/>
        <end position="94"/>
    </location>
</feature>
<evidence type="ECO:0000256" key="3">
    <source>
        <dbReference type="ARBA" id="ARBA00022692"/>
    </source>
</evidence>
<feature type="transmembrane region" description="Helical" evidence="6">
    <location>
        <begin position="143"/>
        <end position="164"/>
    </location>
</feature>
<accession>A0A1A9BF36</accession>
<dbReference type="GO" id="GO:0034755">
    <property type="term" value="P:iron ion transmembrane transport"/>
    <property type="evidence" value="ECO:0007669"/>
    <property type="project" value="TreeGrafter"/>
</dbReference>
<dbReference type="HAMAP" id="MF_00221">
    <property type="entry name" value="NRAMP"/>
    <property type="match status" value="1"/>
</dbReference>
<dbReference type="AlphaFoldDB" id="A0A1A9BF36"/>
<dbReference type="NCBIfam" id="TIGR01197">
    <property type="entry name" value="nramp"/>
    <property type="match status" value="1"/>
</dbReference>
<feature type="transmembrane region" description="Helical" evidence="6">
    <location>
        <begin position="346"/>
        <end position="365"/>
    </location>
</feature>
<dbReference type="PANTHER" id="PTHR11706">
    <property type="entry name" value="SOLUTE CARRIER PROTEIN FAMILY 11 MEMBER"/>
    <property type="match status" value="1"/>
</dbReference>
<keyword evidence="6" id="KW-0769">Symport</keyword>
<evidence type="ECO:0000256" key="5">
    <source>
        <dbReference type="ARBA" id="ARBA00023136"/>
    </source>
</evidence>
<organism evidence="8 9">
    <name type="scientific">Micromonospora sediminicola</name>
    <dbReference type="NCBI Taxonomy" id="946078"/>
    <lineage>
        <taxon>Bacteria</taxon>
        <taxon>Bacillati</taxon>
        <taxon>Actinomycetota</taxon>
        <taxon>Actinomycetes</taxon>
        <taxon>Micromonosporales</taxon>
        <taxon>Micromonosporaceae</taxon>
        <taxon>Micromonospora</taxon>
    </lineage>
</organism>
<comment type="similarity">
    <text evidence="6">Belongs to the NRAMP family.</text>
</comment>
<gene>
    <name evidence="6" type="primary">mntH</name>
    <name evidence="8" type="ORF">GA0070622_4637</name>
</gene>
<keyword evidence="4 6" id="KW-1133">Transmembrane helix</keyword>
<name>A0A1A9BF36_9ACTN</name>
<feature type="transmembrane region" description="Helical" evidence="6">
    <location>
        <begin position="259"/>
        <end position="280"/>
    </location>
</feature>
<dbReference type="NCBIfam" id="NF037982">
    <property type="entry name" value="Nramp_1"/>
    <property type="match status" value="1"/>
</dbReference>
<feature type="transmembrane region" description="Helical" evidence="6">
    <location>
        <begin position="215"/>
        <end position="238"/>
    </location>
</feature>
<dbReference type="InterPro" id="IPR001046">
    <property type="entry name" value="NRAMP_fam"/>
</dbReference>
<dbReference type="PRINTS" id="PR00447">
    <property type="entry name" value="NATRESASSCMP"/>
</dbReference>
<feature type="transmembrane region" description="Helical" evidence="6">
    <location>
        <begin position="300"/>
        <end position="325"/>
    </location>
</feature>
<dbReference type="Pfam" id="PF01566">
    <property type="entry name" value="Nramp"/>
    <property type="match status" value="1"/>
</dbReference>
<comment type="function">
    <text evidence="6">H(+)-stimulated, divalent metal cation uptake system.</text>
</comment>
<comment type="subcellular location">
    <subcellularLocation>
        <location evidence="6">Cell membrane</location>
        <topology evidence="6">Multi-pass membrane protein</topology>
    </subcellularLocation>
    <subcellularLocation>
        <location evidence="1">Membrane</location>
        <topology evidence="1">Multi-pass membrane protein</topology>
    </subcellularLocation>
</comment>
<keyword evidence="6" id="KW-0406">Ion transport</keyword>
<keyword evidence="2 6" id="KW-0813">Transport</keyword>
<evidence type="ECO:0000313" key="8">
    <source>
        <dbReference type="EMBL" id="SBT67574.1"/>
    </source>
</evidence>
<evidence type="ECO:0000313" key="9">
    <source>
        <dbReference type="Proteomes" id="UP000199558"/>
    </source>
</evidence>
<sequence length="432" mass="44539">MTLPDRLARRLPAPPVRHAPRGPARDLPSRPAATRGRLILLGPAFVAAVAYVDPGNFATNSTAGARYGYLLVWVVVAANLAAMLVQTLTAKLGLATGRSLPELCRDHLPRPLNRAMWAQAELVAMATDLAEVIGGAVALHLLFGIPLLPGGVIVGTAAFAVLALRSRGFRTFEIAIAVLLGVIVLAFAVNLVTAGPDLSATAGGLLPRTAGTDSMLLAAGILGATVMPHVIYVHSALTPNRIPTSGEAQRRTVARGLRIDVLVALGIAGGVNLAMLLVAATSFHGSGIPGTDTLEGVHAGLAGTLGATAAVGFAVALLLSGLASTSVGTYAGEVIMQGFLRRRIPLLVRRTVTLLPALAVLAIGVDPTRALVLSQVVLSFGIPFALIPVVAFTRRRDLMGSLVNRPATTAVAVLITALVVALNAFLLWQLVA</sequence>
<feature type="region of interest" description="Disordered" evidence="7">
    <location>
        <begin position="10"/>
        <end position="30"/>
    </location>
</feature>
<reference evidence="9" key="1">
    <citation type="submission" date="2016-06" db="EMBL/GenBank/DDBJ databases">
        <authorList>
            <person name="Varghese N."/>
            <person name="Submissions Spin"/>
        </authorList>
    </citation>
    <scope>NUCLEOTIDE SEQUENCE [LARGE SCALE GENOMIC DNA]</scope>
    <source>
        <strain evidence="9">DSM 45794</strain>
    </source>
</reference>
<protein>
    <recommendedName>
        <fullName evidence="6">Divalent metal cation transporter MntH</fullName>
    </recommendedName>
</protein>
<dbReference type="RefSeq" id="WP_091578447.1">
    <property type="nucleotide sequence ID" value="NZ_FLRH01000004.1"/>
</dbReference>
<keyword evidence="6" id="KW-1003">Cell membrane</keyword>
<proteinExistence type="inferred from homology"/>
<keyword evidence="9" id="KW-1185">Reference proteome</keyword>
<evidence type="ECO:0000256" key="1">
    <source>
        <dbReference type="ARBA" id="ARBA00004141"/>
    </source>
</evidence>
<dbReference type="GO" id="GO:0005886">
    <property type="term" value="C:plasma membrane"/>
    <property type="evidence" value="ECO:0007669"/>
    <property type="project" value="UniProtKB-SubCell"/>
</dbReference>
<dbReference type="GO" id="GO:0005384">
    <property type="term" value="F:manganese ion transmembrane transporter activity"/>
    <property type="evidence" value="ECO:0007669"/>
    <property type="project" value="TreeGrafter"/>
</dbReference>
<dbReference type="EMBL" id="FLRH01000004">
    <property type="protein sequence ID" value="SBT67574.1"/>
    <property type="molecule type" value="Genomic_DNA"/>
</dbReference>
<feature type="transmembrane region" description="Helical" evidence="6">
    <location>
        <begin position="371"/>
        <end position="391"/>
    </location>
</feature>
<dbReference type="OrthoDB" id="9787548at2"/>
<dbReference type="PANTHER" id="PTHR11706:SF33">
    <property type="entry name" value="NATURAL RESISTANCE-ASSOCIATED MACROPHAGE PROTEIN 2"/>
    <property type="match status" value="1"/>
</dbReference>
<evidence type="ECO:0000256" key="4">
    <source>
        <dbReference type="ARBA" id="ARBA00022989"/>
    </source>
</evidence>